<keyword evidence="2" id="KW-1003">Cell membrane</keyword>
<keyword evidence="3 9" id="KW-0812">Transmembrane</keyword>
<evidence type="ECO:0000259" key="11">
    <source>
        <dbReference type="PROSITE" id="PS50885"/>
    </source>
</evidence>
<dbReference type="SUPFAM" id="SSF58104">
    <property type="entry name" value="Methyl-accepting chemotaxis protein (MCP) signaling domain"/>
    <property type="match status" value="1"/>
</dbReference>
<comment type="similarity">
    <text evidence="7">Belongs to the methyl-accepting chemotaxis (MCP) protein family.</text>
</comment>
<organism evidence="12 13">
    <name type="scientific">Psychrosphaera saromensis</name>
    <dbReference type="NCBI Taxonomy" id="716813"/>
    <lineage>
        <taxon>Bacteria</taxon>
        <taxon>Pseudomonadati</taxon>
        <taxon>Pseudomonadota</taxon>
        <taxon>Gammaproteobacteria</taxon>
        <taxon>Alteromonadales</taxon>
        <taxon>Pseudoalteromonadaceae</taxon>
        <taxon>Psychrosphaera</taxon>
    </lineage>
</organism>
<dbReference type="FunFam" id="1.10.287.950:FF:000001">
    <property type="entry name" value="Methyl-accepting chemotaxis sensory transducer"/>
    <property type="match status" value="1"/>
</dbReference>
<evidence type="ECO:0000259" key="10">
    <source>
        <dbReference type="PROSITE" id="PS50111"/>
    </source>
</evidence>
<comment type="caution">
    <text evidence="12">The sequence shown here is derived from an EMBL/GenBank/DDBJ whole genome shotgun (WGS) entry which is preliminary data.</text>
</comment>
<feature type="domain" description="Methyl-accepting transducer" evidence="10">
    <location>
        <begin position="290"/>
        <end position="526"/>
    </location>
</feature>
<dbReference type="Pfam" id="PF00672">
    <property type="entry name" value="HAMP"/>
    <property type="match status" value="1"/>
</dbReference>
<evidence type="ECO:0000256" key="4">
    <source>
        <dbReference type="ARBA" id="ARBA00022989"/>
    </source>
</evidence>
<evidence type="ECO:0000313" key="12">
    <source>
        <dbReference type="EMBL" id="PQJ55050.1"/>
    </source>
</evidence>
<dbReference type="CDD" id="cd11386">
    <property type="entry name" value="MCP_signal"/>
    <property type="match status" value="1"/>
</dbReference>
<dbReference type="InterPro" id="IPR004010">
    <property type="entry name" value="Double_Cache_2"/>
</dbReference>
<proteinExistence type="inferred from homology"/>
<dbReference type="PROSITE" id="PS50885">
    <property type="entry name" value="HAMP"/>
    <property type="match status" value="1"/>
</dbReference>
<dbReference type="OrthoDB" id="2489132at2"/>
<sequence length="562" mass="60927">MILNKLSIRKRLLIISIVPITLIAITLVVIFDSQINSLIKTQTDSATNMLRHEKKQELKNIVDVAYNTIKPVYDANGTLEQGLELLKRMDFGKDGYLFGYDSNSVRVFSGGSSAGIGKSYKDFKDVNNVYLINDLVTAGKNNQFGSGEQFVTYHFPRQGEKVASEKLSYAIFLPKWNLMVGTGVYVDTIEKEIAVIENQVRDAQSQVLAFVYILTIALIVVMAVIGVWVSRSILNPLANVSDAIKELSQGNGDLTKRIPIQDKFETGILAEHLNNLLSSLQNSIKSVFDVSKAVNSETNILLQQVEQIKQISERQSDAIGTVAAASTEMSASAGEVSNNAASAAEAAKVANGNGELALEKIKQSSNEMGILSQDIREASSVIDRVGTDVENIIAVLQVIESISEQTNLLALNAAIEAARAGELGRGFAVVADEVRNLASKTQGSTEEIQNMIQKLQEGSRSAVDAMGKSMTRSDSAEKSVTETSEQLDLIAESVAVIMDMNAQIASASEEQSLVGGDIGQRIVEISDQTDELTEIAQLNNNTCENLRLRAGELDKVVGQFKI</sequence>
<dbReference type="SMART" id="SM01049">
    <property type="entry name" value="Cache_2"/>
    <property type="match status" value="1"/>
</dbReference>
<dbReference type="EMBL" id="MSCH01000003">
    <property type="protein sequence ID" value="PQJ55050.1"/>
    <property type="molecule type" value="Genomic_DNA"/>
</dbReference>
<protein>
    <submittedName>
        <fullName evidence="12">Chemotaxis protein</fullName>
    </submittedName>
</protein>
<keyword evidence="5 9" id="KW-0472">Membrane</keyword>
<comment type="subcellular location">
    <subcellularLocation>
        <location evidence="1">Cell membrane</location>
        <topology evidence="1">Multi-pass membrane protein</topology>
    </subcellularLocation>
</comment>
<dbReference type="SMART" id="SM00283">
    <property type="entry name" value="MA"/>
    <property type="match status" value="1"/>
</dbReference>
<feature type="transmembrane region" description="Helical" evidence="9">
    <location>
        <begin position="12"/>
        <end position="31"/>
    </location>
</feature>
<evidence type="ECO:0000256" key="1">
    <source>
        <dbReference type="ARBA" id="ARBA00004651"/>
    </source>
</evidence>
<evidence type="ECO:0000256" key="2">
    <source>
        <dbReference type="ARBA" id="ARBA00022475"/>
    </source>
</evidence>
<dbReference type="SMART" id="SM00304">
    <property type="entry name" value="HAMP"/>
    <property type="match status" value="1"/>
</dbReference>
<dbReference type="AlphaFoldDB" id="A0A2S7V0J5"/>
<evidence type="ECO:0000256" key="5">
    <source>
        <dbReference type="ARBA" id="ARBA00023136"/>
    </source>
</evidence>
<dbReference type="GO" id="GO:0004888">
    <property type="term" value="F:transmembrane signaling receptor activity"/>
    <property type="evidence" value="ECO:0007669"/>
    <property type="project" value="InterPro"/>
</dbReference>
<evidence type="ECO:0000313" key="13">
    <source>
        <dbReference type="Proteomes" id="UP000239007"/>
    </source>
</evidence>
<dbReference type="Gene3D" id="3.30.450.20">
    <property type="entry name" value="PAS domain"/>
    <property type="match status" value="1"/>
</dbReference>
<evidence type="ECO:0000256" key="8">
    <source>
        <dbReference type="PROSITE-ProRule" id="PRU00284"/>
    </source>
</evidence>
<keyword evidence="13" id="KW-1185">Reference proteome</keyword>
<keyword evidence="4 9" id="KW-1133">Transmembrane helix</keyword>
<dbReference type="PANTHER" id="PTHR32089:SF119">
    <property type="entry name" value="METHYL-ACCEPTING CHEMOTAXIS PROTEIN CTPL"/>
    <property type="match status" value="1"/>
</dbReference>
<evidence type="ECO:0000256" key="3">
    <source>
        <dbReference type="ARBA" id="ARBA00022692"/>
    </source>
</evidence>
<dbReference type="GO" id="GO:0006935">
    <property type="term" value="P:chemotaxis"/>
    <property type="evidence" value="ECO:0007669"/>
    <property type="project" value="InterPro"/>
</dbReference>
<feature type="transmembrane region" description="Helical" evidence="9">
    <location>
        <begin position="207"/>
        <end position="229"/>
    </location>
</feature>
<keyword evidence="6 8" id="KW-0807">Transducer</keyword>
<dbReference type="PROSITE" id="PS50111">
    <property type="entry name" value="CHEMOTAXIS_TRANSDUC_2"/>
    <property type="match status" value="1"/>
</dbReference>
<dbReference type="Pfam" id="PF00015">
    <property type="entry name" value="MCPsignal"/>
    <property type="match status" value="1"/>
</dbReference>
<dbReference type="GO" id="GO:0005886">
    <property type="term" value="C:plasma membrane"/>
    <property type="evidence" value="ECO:0007669"/>
    <property type="project" value="UniProtKB-SubCell"/>
</dbReference>
<name>A0A2S7V0J5_9GAMM</name>
<dbReference type="Proteomes" id="UP000239007">
    <property type="component" value="Unassembled WGS sequence"/>
</dbReference>
<dbReference type="Gene3D" id="1.10.287.950">
    <property type="entry name" value="Methyl-accepting chemotaxis protein"/>
    <property type="match status" value="1"/>
</dbReference>
<dbReference type="PRINTS" id="PR00260">
    <property type="entry name" value="CHEMTRNSDUCR"/>
</dbReference>
<dbReference type="GO" id="GO:0007165">
    <property type="term" value="P:signal transduction"/>
    <property type="evidence" value="ECO:0007669"/>
    <property type="project" value="UniProtKB-KW"/>
</dbReference>
<dbReference type="CDD" id="cd06225">
    <property type="entry name" value="HAMP"/>
    <property type="match status" value="1"/>
</dbReference>
<evidence type="ECO:0000256" key="6">
    <source>
        <dbReference type="ARBA" id="ARBA00023224"/>
    </source>
</evidence>
<dbReference type="InterPro" id="IPR004089">
    <property type="entry name" value="MCPsignal_dom"/>
</dbReference>
<dbReference type="InterPro" id="IPR003660">
    <property type="entry name" value="HAMP_dom"/>
</dbReference>
<dbReference type="PANTHER" id="PTHR32089">
    <property type="entry name" value="METHYL-ACCEPTING CHEMOTAXIS PROTEIN MCPB"/>
    <property type="match status" value="1"/>
</dbReference>
<feature type="domain" description="HAMP" evidence="11">
    <location>
        <begin position="231"/>
        <end position="285"/>
    </location>
</feature>
<reference evidence="12 13" key="1">
    <citation type="submission" date="2016-12" db="EMBL/GenBank/DDBJ databases">
        <title>Diversity of luminous bacteria.</title>
        <authorList>
            <person name="Yoshizawa S."/>
            <person name="Kogure K."/>
        </authorList>
    </citation>
    <scope>NUCLEOTIDE SEQUENCE [LARGE SCALE GENOMIC DNA]</scope>
    <source>
        <strain evidence="12 13">SA4-48</strain>
    </source>
</reference>
<evidence type="ECO:0000256" key="7">
    <source>
        <dbReference type="ARBA" id="ARBA00029447"/>
    </source>
</evidence>
<dbReference type="InterPro" id="IPR033480">
    <property type="entry name" value="sCache_2"/>
</dbReference>
<dbReference type="InterPro" id="IPR004090">
    <property type="entry name" value="Chemotax_Me-accpt_rcpt"/>
</dbReference>
<accession>A0A2S7V0J5</accession>
<evidence type="ECO:0000256" key="9">
    <source>
        <dbReference type="SAM" id="Phobius"/>
    </source>
</evidence>
<gene>
    <name evidence="12" type="ORF">BTO11_16245</name>
</gene>
<dbReference type="RefSeq" id="WP_105053573.1">
    <property type="nucleotide sequence ID" value="NZ_BSNH01000006.1"/>
</dbReference>
<dbReference type="Pfam" id="PF08269">
    <property type="entry name" value="dCache_2"/>
    <property type="match status" value="1"/>
</dbReference>